<evidence type="ECO:0000313" key="3">
    <source>
        <dbReference type="Proteomes" id="UP000561681"/>
    </source>
</evidence>
<comment type="caution">
    <text evidence="2">The sequence shown here is derived from an EMBL/GenBank/DDBJ whole genome shotgun (WGS) entry which is preliminary data.</text>
</comment>
<evidence type="ECO:0000259" key="1">
    <source>
        <dbReference type="Pfam" id="PF00535"/>
    </source>
</evidence>
<dbReference type="PANTHER" id="PTHR22916">
    <property type="entry name" value="GLYCOSYLTRANSFERASE"/>
    <property type="match status" value="1"/>
</dbReference>
<keyword evidence="2" id="KW-0808">Transferase</keyword>
<accession>A0A7W7J0I6</accession>
<dbReference type="EMBL" id="JACHLD010000006">
    <property type="protein sequence ID" value="MBB4803653.1"/>
    <property type="molecule type" value="Genomic_DNA"/>
</dbReference>
<dbReference type="Gene3D" id="3.90.550.10">
    <property type="entry name" value="Spore Coat Polysaccharide Biosynthesis Protein SpsA, Chain A"/>
    <property type="match status" value="1"/>
</dbReference>
<dbReference type="InterPro" id="IPR001173">
    <property type="entry name" value="Glyco_trans_2-like"/>
</dbReference>
<organism evidence="2 3">
    <name type="scientific">Flavobacterium nitrogenifigens</name>
    <dbReference type="NCBI Taxonomy" id="1617283"/>
    <lineage>
        <taxon>Bacteria</taxon>
        <taxon>Pseudomonadati</taxon>
        <taxon>Bacteroidota</taxon>
        <taxon>Flavobacteriia</taxon>
        <taxon>Flavobacteriales</taxon>
        <taxon>Flavobacteriaceae</taxon>
        <taxon>Flavobacterium</taxon>
    </lineage>
</organism>
<dbReference type="Pfam" id="PF00535">
    <property type="entry name" value="Glycos_transf_2"/>
    <property type="match status" value="1"/>
</dbReference>
<dbReference type="InterPro" id="IPR029044">
    <property type="entry name" value="Nucleotide-diphossugar_trans"/>
</dbReference>
<proteinExistence type="predicted"/>
<dbReference type="AlphaFoldDB" id="A0A7W7J0I6"/>
<dbReference type="GO" id="GO:0016758">
    <property type="term" value="F:hexosyltransferase activity"/>
    <property type="evidence" value="ECO:0007669"/>
    <property type="project" value="UniProtKB-ARBA"/>
</dbReference>
<name>A0A7W7J0I6_9FLAO</name>
<dbReference type="SUPFAM" id="SSF53448">
    <property type="entry name" value="Nucleotide-diphospho-sugar transferases"/>
    <property type="match status" value="1"/>
</dbReference>
<gene>
    <name evidence="2" type="ORF">HNP37_003728</name>
</gene>
<dbReference type="RefSeq" id="WP_184165423.1">
    <property type="nucleotide sequence ID" value="NZ_JACHLD010000006.1"/>
</dbReference>
<sequence length="274" mass="32062">MNCKISVITINFNNASGLQKTIESVINQSYTDFEYIVIDGGSGDGSKEVIEDYRNHFTYTVSEKDNGIYNAMNKGIKVAKGDFVIFMNSGDLFYNENILENIAKTISVDDEIIYGDVLLRNEDTNMERVQIHPEKLNFSYFYKQTICQQSCIIKRSLFDAIFLYNEDFKIASDWEFFIYAIYIHKVKIKKIDLIVAIYDTRGVSGSSNYKQIFKKEREDTLNKYFPFFVEDYKQLLAYSSNRSQELLQIEKSVFWRKVVSIIFRIILVFIPKKK</sequence>
<dbReference type="CDD" id="cd06433">
    <property type="entry name" value="GT_2_WfgS_like"/>
    <property type="match status" value="1"/>
</dbReference>
<protein>
    <submittedName>
        <fullName evidence="2">Glycosyltransferase involved in cell wall biosynthesis</fullName>
    </submittedName>
</protein>
<dbReference type="PANTHER" id="PTHR22916:SF67">
    <property type="entry name" value="COLANIC ACID BIOSYNTHESIS GLYCOSYL TRANSFERASE WCAE-RELATED"/>
    <property type="match status" value="1"/>
</dbReference>
<evidence type="ECO:0000313" key="2">
    <source>
        <dbReference type="EMBL" id="MBB4803653.1"/>
    </source>
</evidence>
<dbReference type="Proteomes" id="UP000561681">
    <property type="component" value="Unassembled WGS sequence"/>
</dbReference>
<reference evidence="2 3" key="1">
    <citation type="submission" date="2020-08" db="EMBL/GenBank/DDBJ databases">
        <title>Functional genomics of gut bacteria from endangered species of beetles.</title>
        <authorList>
            <person name="Carlos-Shanley C."/>
        </authorList>
    </citation>
    <scope>NUCLEOTIDE SEQUENCE [LARGE SCALE GENOMIC DNA]</scope>
    <source>
        <strain evidence="2 3">S00142</strain>
    </source>
</reference>
<keyword evidence="3" id="KW-1185">Reference proteome</keyword>
<feature type="domain" description="Glycosyltransferase 2-like" evidence="1">
    <location>
        <begin position="6"/>
        <end position="148"/>
    </location>
</feature>